<dbReference type="Pfam" id="PF00578">
    <property type="entry name" value="AhpC-TSA"/>
    <property type="match status" value="1"/>
</dbReference>
<sequence>MRRRTLFGLTLATTLLASGCAVGNDAVNQSAGGERGYVPTGTGKQQWAIGQRVAAPEITGTTLTGASFALSALRGKVVVINFWGQWCAPCRAESADLQQAYLATKAKGVEFVGVNIRDTQDRALAFERTNGITYPSLFDPEGRIGVKFRKTPPTTIPSTIVLDRSGRVAALFRDAVLATDLEPVVLSLAGEKP</sequence>
<dbReference type="Proteomes" id="UP001500618">
    <property type="component" value="Unassembled WGS sequence"/>
</dbReference>
<dbReference type="PROSITE" id="PS00194">
    <property type="entry name" value="THIOREDOXIN_1"/>
    <property type="match status" value="1"/>
</dbReference>
<dbReference type="PROSITE" id="PS51352">
    <property type="entry name" value="THIOREDOXIN_2"/>
    <property type="match status" value="1"/>
</dbReference>
<organism evidence="8 9">
    <name type="scientific">Fodinicola feengrottensis</name>
    <dbReference type="NCBI Taxonomy" id="435914"/>
    <lineage>
        <taxon>Bacteria</taxon>
        <taxon>Bacillati</taxon>
        <taxon>Actinomycetota</taxon>
        <taxon>Actinomycetes</taxon>
        <taxon>Mycobacteriales</taxon>
        <taxon>Fodinicola</taxon>
    </lineage>
</organism>
<evidence type="ECO:0000313" key="9">
    <source>
        <dbReference type="Proteomes" id="UP001500618"/>
    </source>
</evidence>
<evidence type="ECO:0000256" key="2">
    <source>
        <dbReference type="ARBA" id="ARBA00022748"/>
    </source>
</evidence>
<dbReference type="PANTHER" id="PTHR42852:SF6">
    <property type="entry name" value="THIOL:DISULFIDE INTERCHANGE PROTEIN DSBE"/>
    <property type="match status" value="1"/>
</dbReference>
<dbReference type="CDD" id="cd02966">
    <property type="entry name" value="TlpA_like_family"/>
    <property type="match status" value="1"/>
</dbReference>
<evidence type="ECO:0000256" key="6">
    <source>
        <dbReference type="SAM" id="SignalP"/>
    </source>
</evidence>
<dbReference type="Gene3D" id="3.40.30.10">
    <property type="entry name" value="Glutaredoxin"/>
    <property type="match status" value="1"/>
</dbReference>
<dbReference type="InterPro" id="IPR000866">
    <property type="entry name" value="AhpC/TSA"/>
</dbReference>
<keyword evidence="3" id="KW-0735">Signal-anchor</keyword>
<keyword evidence="6" id="KW-0732">Signal</keyword>
<keyword evidence="4" id="KW-1015">Disulfide bond</keyword>
<dbReference type="RefSeq" id="WP_344306144.1">
    <property type="nucleotide sequence ID" value="NZ_BAAANY010000001.1"/>
</dbReference>
<reference evidence="9" key="1">
    <citation type="journal article" date="2019" name="Int. J. Syst. Evol. Microbiol.">
        <title>The Global Catalogue of Microorganisms (GCM) 10K type strain sequencing project: providing services to taxonomists for standard genome sequencing and annotation.</title>
        <authorList>
            <consortium name="The Broad Institute Genomics Platform"/>
            <consortium name="The Broad Institute Genome Sequencing Center for Infectious Disease"/>
            <person name="Wu L."/>
            <person name="Ma J."/>
        </authorList>
    </citation>
    <scope>NUCLEOTIDE SEQUENCE [LARGE SCALE GENOMIC DNA]</scope>
    <source>
        <strain evidence="9">JCM 14718</strain>
    </source>
</reference>
<dbReference type="EMBL" id="BAAANY010000001">
    <property type="protein sequence ID" value="GAA1655840.1"/>
    <property type="molecule type" value="Genomic_DNA"/>
</dbReference>
<evidence type="ECO:0000313" key="8">
    <source>
        <dbReference type="EMBL" id="GAA1655840.1"/>
    </source>
</evidence>
<keyword evidence="5" id="KW-0676">Redox-active center</keyword>
<keyword evidence="3" id="KW-0812">Transmembrane</keyword>
<evidence type="ECO:0000256" key="1">
    <source>
        <dbReference type="ARBA" id="ARBA00004196"/>
    </source>
</evidence>
<dbReference type="InterPro" id="IPR017937">
    <property type="entry name" value="Thioredoxin_CS"/>
</dbReference>
<gene>
    <name evidence="8" type="ORF">GCM10009765_01350</name>
</gene>
<evidence type="ECO:0000256" key="4">
    <source>
        <dbReference type="ARBA" id="ARBA00023157"/>
    </source>
</evidence>
<comment type="caution">
    <text evidence="8">The sequence shown here is derived from an EMBL/GenBank/DDBJ whole genome shotgun (WGS) entry which is preliminary data.</text>
</comment>
<evidence type="ECO:0000259" key="7">
    <source>
        <dbReference type="PROSITE" id="PS51352"/>
    </source>
</evidence>
<dbReference type="SUPFAM" id="SSF52833">
    <property type="entry name" value="Thioredoxin-like"/>
    <property type="match status" value="1"/>
</dbReference>
<dbReference type="InterPro" id="IPR050553">
    <property type="entry name" value="Thioredoxin_ResA/DsbE_sf"/>
</dbReference>
<evidence type="ECO:0000256" key="3">
    <source>
        <dbReference type="ARBA" id="ARBA00022968"/>
    </source>
</evidence>
<dbReference type="PROSITE" id="PS51257">
    <property type="entry name" value="PROKAR_LIPOPROTEIN"/>
    <property type="match status" value="1"/>
</dbReference>
<comment type="subcellular location">
    <subcellularLocation>
        <location evidence="1">Cell envelope</location>
    </subcellularLocation>
</comment>
<evidence type="ECO:0000256" key="5">
    <source>
        <dbReference type="ARBA" id="ARBA00023284"/>
    </source>
</evidence>
<proteinExistence type="predicted"/>
<protein>
    <recommendedName>
        <fullName evidence="7">Thioredoxin domain-containing protein</fullName>
    </recommendedName>
</protein>
<feature type="domain" description="Thioredoxin" evidence="7">
    <location>
        <begin position="49"/>
        <end position="190"/>
    </location>
</feature>
<feature type="chain" id="PRO_5046693564" description="Thioredoxin domain-containing protein" evidence="6">
    <location>
        <begin position="24"/>
        <end position="193"/>
    </location>
</feature>
<keyword evidence="9" id="KW-1185">Reference proteome</keyword>
<dbReference type="InterPro" id="IPR036249">
    <property type="entry name" value="Thioredoxin-like_sf"/>
</dbReference>
<keyword evidence="2" id="KW-0201">Cytochrome c-type biogenesis</keyword>
<accession>A0ABP4RN54</accession>
<name>A0ABP4RN54_9ACTN</name>
<dbReference type="PANTHER" id="PTHR42852">
    <property type="entry name" value="THIOL:DISULFIDE INTERCHANGE PROTEIN DSBE"/>
    <property type="match status" value="1"/>
</dbReference>
<dbReference type="InterPro" id="IPR013766">
    <property type="entry name" value="Thioredoxin_domain"/>
</dbReference>
<feature type="signal peptide" evidence="6">
    <location>
        <begin position="1"/>
        <end position="23"/>
    </location>
</feature>